<evidence type="ECO:0000313" key="1">
    <source>
        <dbReference type="EMBL" id="JAD80248.1"/>
    </source>
</evidence>
<dbReference type="EMBL" id="GBRH01217647">
    <property type="protein sequence ID" value="JAD80248.1"/>
    <property type="molecule type" value="Transcribed_RNA"/>
</dbReference>
<reference evidence="1" key="2">
    <citation type="journal article" date="2015" name="Data Brief">
        <title>Shoot transcriptome of the giant reed, Arundo donax.</title>
        <authorList>
            <person name="Barrero R.A."/>
            <person name="Guerrero F.D."/>
            <person name="Moolhuijzen P."/>
            <person name="Goolsby J.A."/>
            <person name="Tidwell J."/>
            <person name="Bellgard S.E."/>
            <person name="Bellgard M.I."/>
        </authorList>
    </citation>
    <scope>NUCLEOTIDE SEQUENCE</scope>
    <source>
        <tissue evidence="1">Shoot tissue taken approximately 20 cm above the soil surface</tissue>
    </source>
</reference>
<organism evidence="1">
    <name type="scientific">Arundo donax</name>
    <name type="common">Giant reed</name>
    <name type="synonym">Donax arundinaceus</name>
    <dbReference type="NCBI Taxonomy" id="35708"/>
    <lineage>
        <taxon>Eukaryota</taxon>
        <taxon>Viridiplantae</taxon>
        <taxon>Streptophyta</taxon>
        <taxon>Embryophyta</taxon>
        <taxon>Tracheophyta</taxon>
        <taxon>Spermatophyta</taxon>
        <taxon>Magnoliopsida</taxon>
        <taxon>Liliopsida</taxon>
        <taxon>Poales</taxon>
        <taxon>Poaceae</taxon>
        <taxon>PACMAD clade</taxon>
        <taxon>Arundinoideae</taxon>
        <taxon>Arundineae</taxon>
        <taxon>Arundo</taxon>
    </lineage>
</organism>
<sequence>MLKPLNSRIYRDKIHILFFRFSSPRKQLLILDLQLWMTKIDEFGWTNKQQTAQNTVTLNGDCNNKHLHQHEFGQYHTSNIQMQFY</sequence>
<dbReference type="AlphaFoldDB" id="A0A0A9D0P3"/>
<reference evidence="1" key="1">
    <citation type="submission" date="2014-09" db="EMBL/GenBank/DDBJ databases">
        <authorList>
            <person name="Magalhaes I.L.F."/>
            <person name="Oliveira U."/>
            <person name="Santos F.R."/>
            <person name="Vidigal T.H.D.A."/>
            <person name="Brescovit A.D."/>
            <person name="Santos A.J."/>
        </authorList>
    </citation>
    <scope>NUCLEOTIDE SEQUENCE</scope>
    <source>
        <tissue evidence="1">Shoot tissue taken approximately 20 cm above the soil surface</tissue>
    </source>
</reference>
<accession>A0A0A9D0P3</accession>
<name>A0A0A9D0P3_ARUDO</name>
<protein>
    <submittedName>
        <fullName evidence="1">Uncharacterized protein</fullName>
    </submittedName>
</protein>
<proteinExistence type="predicted"/>